<evidence type="ECO:0000313" key="2">
    <source>
        <dbReference type="Proteomes" id="UP000292282"/>
    </source>
</evidence>
<dbReference type="VEuPathDB" id="MicrosporidiaDB:CWI38_2176p0040"/>
<sequence length="96" mass="10130">MGVCVGGGMCRWDGGLQIRTRFCISGRVVCHGKLVSMPFTGKFCVVGGVGGCGGEETVYVSRERGEWFVGSSVIGGEGCGIGEYISCSFRIYFLGI</sequence>
<comment type="caution">
    <text evidence="1">The sequence shown here is derived from an EMBL/GenBank/DDBJ whole genome shotgun (WGS) entry which is preliminary data.</text>
</comment>
<name>A0A4Q9LNT1_9MICR</name>
<proteinExistence type="predicted"/>
<keyword evidence="2" id="KW-1185">Reference proteome</keyword>
<protein>
    <submittedName>
        <fullName evidence="1">Uncharacterized protein</fullName>
    </submittedName>
</protein>
<dbReference type="Proteomes" id="UP000292282">
    <property type="component" value="Unassembled WGS sequence"/>
</dbReference>
<feature type="non-terminal residue" evidence="1">
    <location>
        <position position="96"/>
    </location>
</feature>
<organism evidence="1 2">
    <name type="scientific">Hamiltosporidium tvaerminnensis</name>
    <dbReference type="NCBI Taxonomy" id="1176355"/>
    <lineage>
        <taxon>Eukaryota</taxon>
        <taxon>Fungi</taxon>
        <taxon>Fungi incertae sedis</taxon>
        <taxon>Microsporidia</taxon>
        <taxon>Dubosqiidae</taxon>
        <taxon>Hamiltosporidium</taxon>
    </lineage>
</organism>
<reference evidence="1 2" key="1">
    <citation type="submission" date="2017-12" db="EMBL/GenBank/DDBJ databases">
        <authorList>
            <person name="Pombert J.-F."/>
            <person name="Haag K.L."/>
            <person name="Ebert D."/>
        </authorList>
    </citation>
    <scope>NUCLEOTIDE SEQUENCE [LARGE SCALE GENOMIC DNA]</scope>
    <source>
        <strain evidence="1">IL-G-3</strain>
    </source>
</reference>
<gene>
    <name evidence="1" type="ORF">CWI38_2176p0040</name>
</gene>
<accession>A0A4Q9LNT1</accession>
<dbReference type="EMBL" id="PITK01002176">
    <property type="protein sequence ID" value="TBU09175.1"/>
    <property type="molecule type" value="Genomic_DNA"/>
</dbReference>
<evidence type="ECO:0000313" key="1">
    <source>
        <dbReference type="EMBL" id="TBU09175.1"/>
    </source>
</evidence>
<dbReference type="AlphaFoldDB" id="A0A4Q9LNT1"/>